<sequence length="144" mass="16125">MINQSAGASQTCPWYLVLEQETELVYKCECGATSSGRRSSFATLPRVLVLHLRHLRFTPYSQLQKIHDPVVLFRELVMSSNQGGGCYSLVSTISHISISASVCDHQKRASYILFYKRQQGFRKGTDVPPEAQGWRGRSQSNNGS</sequence>
<feature type="region of interest" description="Disordered" evidence="1">
    <location>
        <begin position="123"/>
        <end position="144"/>
    </location>
</feature>
<reference evidence="2" key="1">
    <citation type="submission" date="2022-08" db="EMBL/GenBank/DDBJ databases">
        <title>Genome sequencing of akame (Lates japonicus).</title>
        <authorList>
            <person name="Hashiguchi Y."/>
            <person name="Takahashi H."/>
        </authorList>
    </citation>
    <scope>NUCLEOTIDE SEQUENCE</scope>
    <source>
        <strain evidence="2">Kochi</strain>
    </source>
</reference>
<evidence type="ECO:0000313" key="2">
    <source>
        <dbReference type="EMBL" id="GLD66510.1"/>
    </source>
</evidence>
<accession>A0AAD3RFW5</accession>
<dbReference type="EMBL" id="BRZM01000094">
    <property type="protein sequence ID" value="GLD66510.1"/>
    <property type="molecule type" value="Genomic_DNA"/>
</dbReference>
<dbReference type="InterPro" id="IPR038765">
    <property type="entry name" value="Papain-like_cys_pep_sf"/>
</dbReference>
<evidence type="ECO:0000313" key="3">
    <source>
        <dbReference type="Proteomes" id="UP001279410"/>
    </source>
</evidence>
<dbReference type="SUPFAM" id="SSF54001">
    <property type="entry name" value="Cysteine proteinases"/>
    <property type="match status" value="1"/>
</dbReference>
<dbReference type="Gene3D" id="3.90.70.10">
    <property type="entry name" value="Cysteine proteinases"/>
    <property type="match status" value="1"/>
</dbReference>
<dbReference type="AlphaFoldDB" id="A0AAD3RFW5"/>
<dbReference type="GO" id="GO:0016787">
    <property type="term" value="F:hydrolase activity"/>
    <property type="evidence" value="ECO:0007669"/>
    <property type="project" value="UniProtKB-KW"/>
</dbReference>
<proteinExistence type="predicted"/>
<dbReference type="Proteomes" id="UP001279410">
    <property type="component" value="Unassembled WGS sequence"/>
</dbReference>
<organism evidence="2 3">
    <name type="scientific">Lates japonicus</name>
    <name type="common">Japanese lates</name>
    <dbReference type="NCBI Taxonomy" id="270547"/>
    <lineage>
        <taxon>Eukaryota</taxon>
        <taxon>Metazoa</taxon>
        <taxon>Chordata</taxon>
        <taxon>Craniata</taxon>
        <taxon>Vertebrata</taxon>
        <taxon>Euteleostomi</taxon>
        <taxon>Actinopterygii</taxon>
        <taxon>Neopterygii</taxon>
        <taxon>Teleostei</taxon>
        <taxon>Neoteleostei</taxon>
        <taxon>Acanthomorphata</taxon>
        <taxon>Carangaria</taxon>
        <taxon>Carangaria incertae sedis</taxon>
        <taxon>Centropomidae</taxon>
        <taxon>Lates</taxon>
    </lineage>
</organism>
<keyword evidence="3" id="KW-1185">Reference proteome</keyword>
<comment type="caution">
    <text evidence="2">The sequence shown here is derived from an EMBL/GenBank/DDBJ whole genome shotgun (WGS) entry which is preliminary data.</text>
</comment>
<protein>
    <submittedName>
        <fullName evidence="2">Ubiquitin carboxyl-terminal hydrolase 37-like isoform X5</fullName>
    </submittedName>
</protein>
<gene>
    <name evidence="2" type="ORF">AKAME5_001790000</name>
</gene>
<evidence type="ECO:0000256" key="1">
    <source>
        <dbReference type="SAM" id="MobiDB-lite"/>
    </source>
</evidence>
<keyword evidence="2" id="KW-0378">Hydrolase</keyword>
<name>A0AAD3RFW5_LATJO</name>